<dbReference type="AlphaFoldDB" id="X1SJ24"/>
<dbReference type="Pfam" id="PF01523">
    <property type="entry name" value="PmbA_TldD_1st"/>
    <property type="match status" value="1"/>
</dbReference>
<proteinExistence type="inferred from homology"/>
<dbReference type="Gene3D" id="3.30.2290.10">
    <property type="entry name" value="PmbA/TldD superfamily"/>
    <property type="match status" value="1"/>
</dbReference>
<keyword evidence="4" id="KW-0482">Metalloprotease</keyword>
<dbReference type="InterPro" id="IPR051463">
    <property type="entry name" value="Peptidase_U62_metallo"/>
</dbReference>
<dbReference type="Pfam" id="PF19289">
    <property type="entry name" value="PmbA_TldD_3rd"/>
    <property type="match status" value="1"/>
</dbReference>
<feature type="domain" description="Metalloprotease TldD/E central" evidence="7">
    <location>
        <begin position="115"/>
        <end position="219"/>
    </location>
</feature>
<comment type="caution">
    <text evidence="8">The sequence shown here is derived from an EMBL/GenBank/DDBJ whole genome shotgun (WGS) entry which is preliminary data.</text>
</comment>
<dbReference type="InterPro" id="IPR035068">
    <property type="entry name" value="TldD/PmbA_N"/>
</dbReference>
<dbReference type="GO" id="GO:0006508">
    <property type="term" value="P:proteolysis"/>
    <property type="evidence" value="ECO:0007669"/>
    <property type="project" value="UniProtKB-KW"/>
</dbReference>
<dbReference type="PANTHER" id="PTHR30624">
    <property type="entry name" value="UNCHARACTERIZED PROTEIN TLDD AND PMBA"/>
    <property type="match status" value="1"/>
</dbReference>
<evidence type="ECO:0000259" key="6">
    <source>
        <dbReference type="Pfam" id="PF19289"/>
    </source>
</evidence>
<sequence>MENGKDIADFAVNYGVSHGASYIEARVVDSRDESYATRNGIILSGGITYSSGIAIRVLANGGMGFCSTANLVKNTIEDVIEEAIKLAKASKRKTPITFSDEKVVQAKWKTPVKIKFEDISVEEKQKFMIDLDKILNKEFRFKLPTRTFILDLYSDEKYIVNSEGSKVESENSIISTISFNTAKGKAGGEQRMLNLGGTSGWEWIEEENVVEKILDDNKCLVKAARNAIETKLNEVDVVISGEVAGIMAHENVGHPSEADRILGREGAQAGESFYLDLIQKGNLGDIKIGRDEVTIIDDPTRPGNSGFYLYDDECVKARPRYLIKKGMLNELLLNREYASRYNTKSNAAARAINYKREPIIRMANTFFAPGDFTFEELFEEIKTGIYMKSFTEWNIDDRRFQSKYVGLEAYLIENGEITDTMIRRPILELTTFGILGNVDAVSKEFNSPHGYCGKGEPMQGVPVWLGGPHVRLRNINLGGKK</sequence>
<dbReference type="InterPro" id="IPR025502">
    <property type="entry name" value="TldD"/>
</dbReference>
<evidence type="ECO:0000313" key="8">
    <source>
        <dbReference type="EMBL" id="GAI67784.1"/>
    </source>
</evidence>
<evidence type="ECO:0000256" key="2">
    <source>
        <dbReference type="ARBA" id="ARBA00022670"/>
    </source>
</evidence>
<dbReference type="SUPFAM" id="SSF111283">
    <property type="entry name" value="Putative modulator of DNA gyrase, PmbA/TldD"/>
    <property type="match status" value="1"/>
</dbReference>
<organism evidence="8">
    <name type="scientific">marine sediment metagenome</name>
    <dbReference type="NCBI Taxonomy" id="412755"/>
    <lineage>
        <taxon>unclassified sequences</taxon>
        <taxon>metagenomes</taxon>
        <taxon>ecological metagenomes</taxon>
    </lineage>
</organism>
<dbReference type="EMBL" id="BARW01000682">
    <property type="protein sequence ID" value="GAI67784.1"/>
    <property type="molecule type" value="Genomic_DNA"/>
</dbReference>
<evidence type="ECO:0000256" key="3">
    <source>
        <dbReference type="ARBA" id="ARBA00022801"/>
    </source>
</evidence>
<keyword evidence="3" id="KW-0378">Hydrolase</keyword>
<dbReference type="PANTHER" id="PTHR30624:SF11">
    <property type="entry name" value="ZINC-DEPENDENT PROTEASE, TLDD_PMBA FAMILY"/>
    <property type="match status" value="1"/>
</dbReference>
<comment type="similarity">
    <text evidence="1">Belongs to the peptidase U62 family.</text>
</comment>
<feature type="domain" description="Metalloprotease TldD/E C-terminal" evidence="6">
    <location>
        <begin position="234"/>
        <end position="479"/>
    </location>
</feature>
<dbReference type="PIRSF" id="PIRSF004919">
    <property type="entry name" value="TldD"/>
    <property type="match status" value="1"/>
</dbReference>
<name>X1SJ24_9ZZZZ</name>
<dbReference type="GO" id="GO:0008237">
    <property type="term" value="F:metallopeptidase activity"/>
    <property type="evidence" value="ECO:0007669"/>
    <property type="project" value="UniProtKB-KW"/>
</dbReference>
<protein>
    <recommendedName>
        <fullName evidence="9">Peptidase U62 modulator of DNA gyrase</fullName>
    </recommendedName>
</protein>
<dbReference type="InterPro" id="IPR045569">
    <property type="entry name" value="Metalloprtase-TldD/E_C"/>
</dbReference>
<dbReference type="InterPro" id="IPR002510">
    <property type="entry name" value="Metalloprtase-TldD/E_N"/>
</dbReference>
<evidence type="ECO:0000259" key="5">
    <source>
        <dbReference type="Pfam" id="PF01523"/>
    </source>
</evidence>
<dbReference type="GO" id="GO:0005829">
    <property type="term" value="C:cytosol"/>
    <property type="evidence" value="ECO:0007669"/>
    <property type="project" value="TreeGrafter"/>
</dbReference>
<dbReference type="Pfam" id="PF19290">
    <property type="entry name" value="PmbA_TldD_2nd"/>
    <property type="match status" value="1"/>
</dbReference>
<evidence type="ECO:0008006" key="9">
    <source>
        <dbReference type="Google" id="ProtNLM"/>
    </source>
</evidence>
<reference evidence="8" key="1">
    <citation type="journal article" date="2014" name="Front. Microbiol.">
        <title>High frequency of phylogenetically diverse reductive dehalogenase-homologous genes in deep subseafloor sedimentary metagenomes.</title>
        <authorList>
            <person name="Kawai M."/>
            <person name="Futagami T."/>
            <person name="Toyoda A."/>
            <person name="Takaki Y."/>
            <person name="Nishi S."/>
            <person name="Hori S."/>
            <person name="Arai W."/>
            <person name="Tsubouchi T."/>
            <person name="Morono Y."/>
            <person name="Uchiyama I."/>
            <person name="Ito T."/>
            <person name="Fujiyama A."/>
            <person name="Inagaki F."/>
            <person name="Takami H."/>
        </authorList>
    </citation>
    <scope>NUCLEOTIDE SEQUENCE</scope>
    <source>
        <strain evidence="8">Expedition CK06-06</strain>
    </source>
</reference>
<gene>
    <name evidence="8" type="ORF">S12H4_02676</name>
</gene>
<keyword evidence="2" id="KW-0645">Protease</keyword>
<evidence type="ECO:0000259" key="7">
    <source>
        <dbReference type="Pfam" id="PF19290"/>
    </source>
</evidence>
<feature type="domain" description="Metalloprotease TldD/E N-terminal" evidence="5">
    <location>
        <begin position="24"/>
        <end position="87"/>
    </location>
</feature>
<accession>X1SJ24</accession>
<evidence type="ECO:0000256" key="4">
    <source>
        <dbReference type="ARBA" id="ARBA00023049"/>
    </source>
</evidence>
<evidence type="ECO:0000256" key="1">
    <source>
        <dbReference type="ARBA" id="ARBA00005836"/>
    </source>
</evidence>
<dbReference type="InterPro" id="IPR045570">
    <property type="entry name" value="Metalloprtase-TldD/E_cen_dom"/>
</dbReference>
<dbReference type="InterPro" id="IPR036059">
    <property type="entry name" value="TldD/PmbA_sf"/>
</dbReference>